<gene>
    <name evidence="14" type="ORF">COHA_007058</name>
</gene>
<feature type="region of interest" description="Disordered" evidence="12">
    <location>
        <begin position="28"/>
        <end position="58"/>
    </location>
</feature>
<feature type="signal peptide" evidence="13">
    <location>
        <begin position="1"/>
        <end position="24"/>
    </location>
</feature>
<dbReference type="InterPro" id="IPR000408">
    <property type="entry name" value="Reg_chr_condens"/>
</dbReference>
<dbReference type="EC" id="2.7.11.1" evidence="2"/>
<keyword evidence="8" id="KW-0675">Receptor</keyword>
<dbReference type="InterPro" id="IPR009091">
    <property type="entry name" value="RCC1/BLIP-II"/>
</dbReference>
<evidence type="ECO:0000256" key="6">
    <source>
        <dbReference type="ARBA" id="ARBA00023136"/>
    </source>
</evidence>
<accession>A0AAD5DMR9</accession>
<dbReference type="SUPFAM" id="SSF50985">
    <property type="entry name" value="RCC1/BLIP-II"/>
    <property type="match status" value="1"/>
</dbReference>
<evidence type="ECO:0000256" key="8">
    <source>
        <dbReference type="ARBA" id="ARBA00023170"/>
    </source>
</evidence>
<comment type="catalytic activity">
    <reaction evidence="11">
        <text>L-seryl-[protein] + ATP = O-phospho-L-seryl-[protein] + ADP + H(+)</text>
        <dbReference type="Rhea" id="RHEA:17989"/>
        <dbReference type="Rhea" id="RHEA-COMP:9863"/>
        <dbReference type="Rhea" id="RHEA-COMP:11604"/>
        <dbReference type="ChEBI" id="CHEBI:15378"/>
        <dbReference type="ChEBI" id="CHEBI:29999"/>
        <dbReference type="ChEBI" id="CHEBI:30616"/>
        <dbReference type="ChEBI" id="CHEBI:83421"/>
        <dbReference type="ChEBI" id="CHEBI:456216"/>
        <dbReference type="EC" id="2.7.11.1"/>
    </reaction>
</comment>
<evidence type="ECO:0000256" key="11">
    <source>
        <dbReference type="ARBA" id="ARBA00048679"/>
    </source>
</evidence>
<comment type="caution">
    <text evidence="14">The sequence shown here is derived from an EMBL/GenBank/DDBJ whole genome shotgun (WGS) entry which is preliminary data.</text>
</comment>
<evidence type="ECO:0000313" key="15">
    <source>
        <dbReference type="Proteomes" id="UP001205105"/>
    </source>
</evidence>
<reference evidence="14" key="1">
    <citation type="submission" date="2020-11" db="EMBL/GenBank/DDBJ databases">
        <title>Chlorella ohadii genome sequencing and assembly.</title>
        <authorList>
            <person name="Murik O."/>
            <person name="Treves H."/>
            <person name="Kedem I."/>
            <person name="Shotland Y."/>
            <person name="Kaplan A."/>
        </authorList>
    </citation>
    <scope>NUCLEOTIDE SEQUENCE</scope>
    <source>
        <strain evidence="14">1</strain>
    </source>
</reference>
<protein>
    <recommendedName>
        <fullName evidence="2">non-specific serine/threonine protein kinase</fullName>
        <ecNumber evidence="2">2.7.11.1</ecNumber>
    </recommendedName>
</protein>
<comment type="subcellular location">
    <subcellularLocation>
        <location evidence="1">Membrane</location>
        <topology evidence="1">Single-pass type I membrane protein</topology>
    </subcellularLocation>
</comment>
<evidence type="ECO:0000256" key="2">
    <source>
        <dbReference type="ARBA" id="ARBA00012513"/>
    </source>
</evidence>
<feature type="compositionally biased region" description="Low complexity" evidence="12">
    <location>
        <begin position="31"/>
        <end position="58"/>
    </location>
</feature>
<keyword evidence="5" id="KW-1133">Transmembrane helix</keyword>
<keyword evidence="6" id="KW-0472">Membrane</keyword>
<keyword evidence="9" id="KW-0325">Glycoprotein</keyword>
<keyword evidence="7" id="KW-1015">Disulfide bond</keyword>
<dbReference type="PANTHER" id="PTHR47460">
    <property type="entry name" value="SERINE/THREONINE-PROTEIN KINASE-LIKE PROTEIN ACR4"/>
    <property type="match status" value="1"/>
</dbReference>
<evidence type="ECO:0000256" key="13">
    <source>
        <dbReference type="SAM" id="SignalP"/>
    </source>
</evidence>
<keyword evidence="4 13" id="KW-0732">Signal</keyword>
<evidence type="ECO:0000313" key="14">
    <source>
        <dbReference type="EMBL" id="KAI7839168.1"/>
    </source>
</evidence>
<evidence type="ECO:0000256" key="10">
    <source>
        <dbReference type="ARBA" id="ARBA00047899"/>
    </source>
</evidence>
<name>A0AAD5DMR9_9CHLO</name>
<keyword evidence="3" id="KW-0812">Transmembrane</keyword>
<dbReference type="PANTHER" id="PTHR47460:SF1">
    <property type="entry name" value="SERINE_THREONINE-PROTEIN KINASE-LIKE PROTEIN ACR4"/>
    <property type="match status" value="1"/>
</dbReference>
<evidence type="ECO:0000256" key="9">
    <source>
        <dbReference type="ARBA" id="ARBA00023180"/>
    </source>
</evidence>
<dbReference type="Proteomes" id="UP001205105">
    <property type="component" value="Unassembled WGS sequence"/>
</dbReference>
<dbReference type="EMBL" id="JADXDR010000106">
    <property type="protein sequence ID" value="KAI7839168.1"/>
    <property type="molecule type" value="Genomic_DNA"/>
</dbReference>
<organism evidence="14 15">
    <name type="scientific">Chlorella ohadii</name>
    <dbReference type="NCBI Taxonomy" id="2649997"/>
    <lineage>
        <taxon>Eukaryota</taxon>
        <taxon>Viridiplantae</taxon>
        <taxon>Chlorophyta</taxon>
        <taxon>core chlorophytes</taxon>
        <taxon>Trebouxiophyceae</taxon>
        <taxon>Chlorellales</taxon>
        <taxon>Chlorellaceae</taxon>
        <taxon>Chlorella clade</taxon>
        <taxon>Chlorella</taxon>
    </lineage>
</organism>
<evidence type="ECO:0000256" key="7">
    <source>
        <dbReference type="ARBA" id="ARBA00023157"/>
    </source>
</evidence>
<dbReference type="GO" id="GO:0004674">
    <property type="term" value="F:protein serine/threonine kinase activity"/>
    <property type="evidence" value="ECO:0007669"/>
    <property type="project" value="UniProtKB-KW"/>
</dbReference>
<comment type="catalytic activity">
    <reaction evidence="10">
        <text>L-threonyl-[protein] + ATP = O-phospho-L-threonyl-[protein] + ADP + H(+)</text>
        <dbReference type="Rhea" id="RHEA:46608"/>
        <dbReference type="Rhea" id="RHEA-COMP:11060"/>
        <dbReference type="Rhea" id="RHEA-COMP:11605"/>
        <dbReference type="ChEBI" id="CHEBI:15378"/>
        <dbReference type="ChEBI" id="CHEBI:30013"/>
        <dbReference type="ChEBI" id="CHEBI:30616"/>
        <dbReference type="ChEBI" id="CHEBI:61977"/>
        <dbReference type="ChEBI" id="CHEBI:456216"/>
        <dbReference type="EC" id="2.7.11.1"/>
    </reaction>
</comment>
<keyword evidence="15" id="KW-1185">Reference proteome</keyword>
<sequence>MRPNSPGRSMLLAALLTLVTLAAAQPPPPTAAAAAASPSLSPSPSQEPVIGGPRPVGVGVPGTAAGEATAAILGWATLSSLSATSSGPCGVYQRQSSAAMCWGRQVGTNPAQLANFSAPTAVAGGGSWNWLASGAYMNGSTGDEDAFACGIRADGSLACWGTDSSGLGLLGAGEAGLGGSTSPLPLAEPGPWSGLSAGTGFSCGIKSDDQSAWCWGNNAVGQLGCGSIGNTHAAIPCRVASGERWLRVVAGATTACGISAANEGSLWCWGDLNMSDPFPSPIRVMDSGVAAVAIGGNDTCIILRNQSAPPLNGVALNRVALAWLRLGCCLRNWMESASRCPKCGTCNTHIADAQGSEADGTARVACRLQ</sequence>
<dbReference type="AlphaFoldDB" id="A0AAD5DMR9"/>
<dbReference type="Pfam" id="PF00415">
    <property type="entry name" value="RCC1"/>
    <property type="match status" value="1"/>
</dbReference>
<evidence type="ECO:0000256" key="3">
    <source>
        <dbReference type="ARBA" id="ARBA00022692"/>
    </source>
</evidence>
<feature type="chain" id="PRO_5041971819" description="non-specific serine/threonine protein kinase" evidence="13">
    <location>
        <begin position="25"/>
        <end position="369"/>
    </location>
</feature>
<evidence type="ECO:0000256" key="4">
    <source>
        <dbReference type="ARBA" id="ARBA00022729"/>
    </source>
</evidence>
<evidence type="ECO:0000256" key="1">
    <source>
        <dbReference type="ARBA" id="ARBA00004479"/>
    </source>
</evidence>
<proteinExistence type="predicted"/>
<evidence type="ECO:0000256" key="5">
    <source>
        <dbReference type="ARBA" id="ARBA00022989"/>
    </source>
</evidence>
<dbReference type="GO" id="GO:0016020">
    <property type="term" value="C:membrane"/>
    <property type="evidence" value="ECO:0007669"/>
    <property type="project" value="UniProtKB-SubCell"/>
</dbReference>
<evidence type="ECO:0000256" key="12">
    <source>
        <dbReference type="SAM" id="MobiDB-lite"/>
    </source>
</evidence>
<dbReference type="Gene3D" id="2.130.10.30">
    <property type="entry name" value="Regulator of chromosome condensation 1/beta-lactamase-inhibitor protein II"/>
    <property type="match status" value="1"/>
</dbReference>